<organism evidence="1 2">
    <name type="scientific">Apiospora kogelbergensis</name>
    <dbReference type="NCBI Taxonomy" id="1337665"/>
    <lineage>
        <taxon>Eukaryota</taxon>
        <taxon>Fungi</taxon>
        <taxon>Dikarya</taxon>
        <taxon>Ascomycota</taxon>
        <taxon>Pezizomycotina</taxon>
        <taxon>Sordariomycetes</taxon>
        <taxon>Xylariomycetidae</taxon>
        <taxon>Amphisphaeriales</taxon>
        <taxon>Apiosporaceae</taxon>
        <taxon>Apiospora</taxon>
    </lineage>
</organism>
<evidence type="ECO:0000313" key="1">
    <source>
        <dbReference type="EMBL" id="KAK8097011.1"/>
    </source>
</evidence>
<dbReference type="Proteomes" id="UP001392437">
    <property type="component" value="Unassembled WGS sequence"/>
</dbReference>
<protein>
    <recommendedName>
        <fullName evidence="3">DUF3074 domain-containing protein</fullName>
    </recommendedName>
</protein>
<gene>
    <name evidence="1" type="ORF">PG999_012955</name>
</gene>
<sequence>MPSPSSSSSSHPSSSTQTAAFFDALLGRRPAPAPAHLTRVLYLPFHDNNTNHLPVYEAGDSYRRAVGGSQLGSTLYALNLSAARRPRPDGTSHRVVYHGNMHCLAAPDDDKVTIISVEKRALGNQGGETRLTVLPLPNKELQTSSIESTRGSIQMDTFFPIPPSKRAGELIHHPYFRLDVPLVSKYMNHTDSTRELEWQVHPIEDGPLRYTLVDKDKSEDAGAGARTLAIYHDAGCSKTLWRGMSEGVILLPEEEESADDLERIVVVSLLGVLWQIRTLQGGTSVPPKRVGHMKQFRRLFARFCS</sequence>
<dbReference type="EMBL" id="JAQQWP010000010">
    <property type="protein sequence ID" value="KAK8097011.1"/>
    <property type="molecule type" value="Genomic_DNA"/>
</dbReference>
<comment type="caution">
    <text evidence="1">The sequence shown here is derived from an EMBL/GenBank/DDBJ whole genome shotgun (WGS) entry which is preliminary data.</text>
</comment>
<proteinExistence type="predicted"/>
<keyword evidence="2" id="KW-1185">Reference proteome</keyword>
<accession>A0AAW0QCI2</accession>
<name>A0AAW0QCI2_9PEZI</name>
<evidence type="ECO:0008006" key="3">
    <source>
        <dbReference type="Google" id="ProtNLM"/>
    </source>
</evidence>
<evidence type="ECO:0000313" key="2">
    <source>
        <dbReference type="Proteomes" id="UP001392437"/>
    </source>
</evidence>
<dbReference type="AlphaFoldDB" id="A0AAW0QCI2"/>
<reference evidence="1 2" key="1">
    <citation type="submission" date="2023-01" db="EMBL/GenBank/DDBJ databases">
        <title>Analysis of 21 Apiospora genomes using comparative genomics revels a genus with tremendous synthesis potential of carbohydrate active enzymes and secondary metabolites.</title>
        <authorList>
            <person name="Sorensen T."/>
        </authorList>
    </citation>
    <scope>NUCLEOTIDE SEQUENCE [LARGE SCALE GENOMIC DNA]</scope>
    <source>
        <strain evidence="1 2">CBS 117206</strain>
    </source>
</reference>